<protein>
    <submittedName>
        <fullName evidence="1">Uncharacterized protein</fullName>
    </submittedName>
</protein>
<reference evidence="1" key="1">
    <citation type="journal article" date="2023" name="G3 (Bethesda)">
        <title>Whole genome assemblies of Zophobas morio and Tenebrio molitor.</title>
        <authorList>
            <person name="Kaur S."/>
            <person name="Stinson S.A."/>
            <person name="diCenzo G.C."/>
        </authorList>
    </citation>
    <scope>NUCLEOTIDE SEQUENCE</scope>
    <source>
        <strain evidence="1">QUZm001</strain>
    </source>
</reference>
<dbReference type="AlphaFoldDB" id="A0AA38J0S8"/>
<sequence>MPGPVQLMDRGLYNVVRSNVVVSRHRQACSLHRYPGKHTHYTPPDLPRTRATQSCDHVTKKCQKLALFHCSRFENGVDVRVVGTVRCVVTIESYSTETPVLTNVNSD</sequence>
<evidence type="ECO:0000313" key="1">
    <source>
        <dbReference type="EMBL" id="KAJ3667022.1"/>
    </source>
</evidence>
<comment type="caution">
    <text evidence="1">The sequence shown here is derived from an EMBL/GenBank/DDBJ whole genome shotgun (WGS) entry which is preliminary data.</text>
</comment>
<dbReference type="Proteomes" id="UP001168821">
    <property type="component" value="Unassembled WGS sequence"/>
</dbReference>
<gene>
    <name evidence="1" type="ORF">Zmor_002432</name>
</gene>
<accession>A0AA38J0S8</accession>
<proteinExistence type="predicted"/>
<name>A0AA38J0S8_9CUCU</name>
<dbReference type="EMBL" id="JALNTZ010000001">
    <property type="protein sequence ID" value="KAJ3667022.1"/>
    <property type="molecule type" value="Genomic_DNA"/>
</dbReference>
<keyword evidence="2" id="KW-1185">Reference proteome</keyword>
<evidence type="ECO:0000313" key="2">
    <source>
        <dbReference type="Proteomes" id="UP001168821"/>
    </source>
</evidence>
<organism evidence="1 2">
    <name type="scientific">Zophobas morio</name>
    <dbReference type="NCBI Taxonomy" id="2755281"/>
    <lineage>
        <taxon>Eukaryota</taxon>
        <taxon>Metazoa</taxon>
        <taxon>Ecdysozoa</taxon>
        <taxon>Arthropoda</taxon>
        <taxon>Hexapoda</taxon>
        <taxon>Insecta</taxon>
        <taxon>Pterygota</taxon>
        <taxon>Neoptera</taxon>
        <taxon>Endopterygota</taxon>
        <taxon>Coleoptera</taxon>
        <taxon>Polyphaga</taxon>
        <taxon>Cucujiformia</taxon>
        <taxon>Tenebrionidae</taxon>
        <taxon>Zophobas</taxon>
    </lineage>
</organism>